<dbReference type="EMBL" id="LAZR01003641">
    <property type="protein sequence ID" value="KKN16171.1"/>
    <property type="molecule type" value="Genomic_DNA"/>
</dbReference>
<accession>A0A0F9QST0</accession>
<protein>
    <recommendedName>
        <fullName evidence="2">CopG family transcriptional regulator</fullName>
    </recommendedName>
</protein>
<reference evidence="1" key="1">
    <citation type="journal article" date="2015" name="Nature">
        <title>Complex archaea that bridge the gap between prokaryotes and eukaryotes.</title>
        <authorList>
            <person name="Spang A."/>
            <person name="Saw J.H."/>
            <person name="Jorgensen S.L."/>
            <person name="Zaremba-Niedzwiedzka K."/>
            <person name="Martijn J."/>
            <person name="Lind A.E."/>
            <person name="van Eijk R."/>
            <person name="Schleper C."/>
            <person name="Guy L."/>
            <person name="Ettema T.J."/>
        </authorList>
    </citation>
    <scope>NUCLEOTIDE SEQUENCE</scope>
</reference>
<proteinExistence type="predicted"/>
<comment type="caution">
    <text evidence="1">The sequence shown here is derived from an EMBL/GenBank/DDBJ whole genome shotgun (WGS) entry which is preliminary data.</text>
</comment>
<evidence type="ECO:0000313" key="1">
    <source>
        <dbReference type="EMBL" id="KKN16171.1"/>
    </source>
</evidence>
<evidence type="ECO:0008006" key="2">
    <source>
        <dbReference type="Google" id="ProtNLM"/>
    </source>
</evidence>
<dbReference type="AlphaFoldDB" id="A0A0F9QST0"/>
<organism evidence="1">
    <name type="scientific">marine sediment metagenome</name>
    <dbReference type="NCBI Taxonomy" id="412755"/>
    <lineage>
        <taxon>unclassified sequences</taxon>
        <taxon>metagenomes</taxon>
        <taxon>ecological metagenomes</taxon>
    </lineage>
</organism>
<gene>
    <name evidence="1" type="ORF">LCGC14_0978640</name>
</gene>
<name>A0A0F9QST0_9ZZZZ</name>
<sequence length="84" mass="10099">MEKEKPKVLHTELRGNLSTRFDIIKSSLGIQNDAEVVRYLIQNYFKEYLESQKMVAREGLEEDREIIKKFMEKYGEEWRKLGED</sequence>